<dbReference type="FunFam" id="2.60.15.10:FF:000001">
    <property type="entry name" value="ATP synthase epsilon chain"/>
    <property type="match status" value="1"/>
</dbReference>
<keyword evidence="21" id="KW-1185">Reference proteome</keyword>
<dbReference type="Proteomes" id="UP000242642">
    <property type="component" value="Unassembled WGS sequence"/>
</dbReference>
<dbReference type="FunFam" id="1.20.5.440:FF:000001">
    <property type="entry name" value="ATP synthase epsilon chain"/>
    <property type="match status" value="1"/>
</dbReference>
<dbReference type="InterPro" id="IPR020546">
    <property type="entry name" value="ATP_synth_F1_dsu/esu_N"/>
</dbReference>
<name>A0A1I0DPF7_9GAMM</name>
<dbReference type="OrthoDB" id="9791445at2"/>
<organism evidence="20 21">
    <name type="scientific">Thorsellia anophelis DSM 18579</name>
    <dbReference type="NCBI Taxonomy" id="1123402"/>
    <lineage>
        <taxon>Bacteria</taxon>
        <taxon>Pseudomonadati</taxon>
        <taxon>Pseudomonadota</taxon>
        <taxon>Gammaproteobacteria</taxon>
        <taxon>Enterobacterales</taxon>
        <taxon>Thorselliaceae</taxon>
        <taxon>Thorsellia</taxon>
    </lineage>
</organism>
<evidence type="ECO:0000313" key="21">
    <source>
        <dbReference type="Proteomes" id="UP000242642"/>
    </source>
</evidence>
<dbReference type="EMBL" id="FOHV01000018">
    <property type="protein sequence ID" value="SET34239.1"/>
    <property type="molecule type" value="Genomic_DNA"/>
</dbReference>
<dbReference type="GO" id="GO:0045259">
    <property type="term" value="C:proton-transporting ATP synthase complex"/>
    <property type="evidence" value="ECO:0007669"/>
    <property type="project" value="UniProtKB-KW"/>
</dbReference>
<comment type="function">
    <text evidence="1 15">Produces ATP from ADP in the presence of a proton gradient across the membrane.</text>
</comment>
<evidence type="ECO:0000256" key="12">
    <source>
        <dbReference type="ARBA" id="ARBA00023310"/>
    </source>
</evidence>
<evidence type="ECO:0000256" key="17">
    <source>
        <dbReference type="SAM" id="Coils"/>
    </source>
</evidence>
<dbReference type="Gene3D" id="2.60.15.10">
    <property type="entry name" value="F0F1 ATP synthase delta/epsilon subunit, N-terminal"/>
    <property type="match status" value="1"/>
</dbReference>
<evidence type="ECO:0000313" key="20">
    <source>
        <dbReference type="EMBL" id="SET34239.1"/>
    </source>
</evidence>
<evidence type="ECO:0000256" key="5">
    <source>
        <dbReference type="ARBA" id="ARBA00014480"/>
    </source>
</evidence>
<evidence type="ECO:0000256" key="8">
    <source>
        <dbReference type="ARBA" id="ARBA00022781"/>
    </source>
</evidence>
<evidence type="ECO:0000256" key="15">
    <source>
        <dbReference type="HAMAP-Rule" id="MF_00530"/>
    </source>
</evidence>
<dbReference type="NCBIfam" id="TIGR01216">
    <property type="entry name" value="ATP_synt_epsi"/>
    <property type="match status" value="1"/>
</dbReference>
<dbReference type="PANTHER" id="PTHR13822">
    <property type="entry name" value="ATP SYNTHASE DELTA/EPSILON CHAIN"/>
    <property type="match status" value="1"/>
</dbReference>
<dbReference type="Gene3D" id="1.20.5.440">
    <property type="entry name" value="ATP synthase delta/epsilon subunit, C-terminal domain"/>
    <property type="match status" value="1"/>
</dbReference>
<keyword evidence="9 15" id="KW-0406">Ion transport</keyword>
<dbReference type="HAMAP" id="MF_00530">
    <property type="entry name" value="ATP_synth_epsil_bac"/>
    <property type="match status" value="1"/>
</dbReference>
<dbReference type="InterPro" id="IPR036794">
    <property type="entry name" value="ATP_F1_dsu/esu_C_sf"/>
</dbReference>
<feature type="coiled-coil region" evidence="17">
    <location>
        <begin position="90"/>
        <end position="119"/>
    </location>
</feature>
<dbReference type="Pfam" id="PF00401">
    <property type="entry name" value="ATP-synt_DE"/>
    <property type="match status" value="1"/>
</dbReference>
<protein>
    <recommendedName>
        <fullName evidence="5 15">ATP synthase epsilon chain</fullName>
    </recommendedName>
    <alternativeName>
        <fullName evidence="14 15">ATP synthase F1 sector epsilon subunit</fullName>
    </alternativeName>
    <alternativeName>
        <fullName evidence="13 15">F-ATPase epsilon subunit</fullName>
    </alternativeName>
</protein>
<keyword evidence="10 15" id="KW-0472">Membrane</keyword>
<accession>A0A1I0DPF7</accession>
<dbReference type="RefSeq" id="WP_093320627.1">
    <property type="nucleotide sequence ID" value="NZ_FOHV01000018.1"/>
</dbReference>
<evidence type="ECO:0000259" key="18">
    <source>
        <dbReference type="Pfam" id="PF00401"/>
    </source>
</evidence>
<keyword evidence="17" id="KW-0175">Coiled coil</keyword>
<evidence type="ECO:0000256" key="16">
    <source>
        <dbReference type="RuleBase" id="RU003656"/>
    </source>
</evidence>
<evidence type="ECO:0000259" key="19">
    <source>
        <dbReference type="Pfam" id="PF02823"/>
    </source>
</evidence>
<evidence type="ECO:0000256" key="10">
    <source>
        <dbReference type="ARBA" id="ARBA00023136"/>
    </source>
</evidence>
<sequence>MAKTFLLDVVSAEALLFSGQVQSIQITGSEGELGIRPEHAPLLTAIKPGLVRIVKEDNTEELVYLSGGILEVQPKRVIVLSDAAIYGEDIDEERALASKQRAEAQLAKNQSSVDNAEAEAHLSRALAKLRVIELIKLQENKSKRNK</sequence>
<keyword evidence="12 15" id="KW-0066">ATP synthesis</keyword>
<dbReference type="InterPro" id="IPR001469">
    <property type="entry name" value="ATP_synth_F1_dsu/esu"/>
</dbReference>
<evidence type="ECO:0000256" key="3">
    <source>
        <dbReference type="ARBA" id="ARBA00005712"/>
    </source>
</evidence>
<dbReference type="GO" id="GO:0005524">
    <property type="term" value="F:ATP binding"/>
    <property type="evidence" value="ECO:0007669"/>
    <property type="project" value="UniProtKB-UniRule"/>
</dbReference>
<dbReference type="AlphaFoldDB" id="A0A1I0DPF7"/>
<keyword evidence="11 15" id="KW-0139">CF(1)</keyword>
<comment type="subcellular location">
    <subcellularLocation>
        <location evidence="2 15">Cell membrane</location>
        <topology evidence="2 15">Peripheral membrane protein</topology>
    </subcellularLocation>
</comment>
<comment type="similarity">
    <text evidence="3 15 16">Belongs to the ATPase epsilon chain family.</text>
</comment>
<evidence type="ECO:0000256" key="1">
    <source>
        <dbReference type="ARBA" id="ARBA00003543"/>
    </source>
</evidence>
<comment type="subunit">
    <text evidence="4 15 16">F-type ATPases have 2 components, CF(1) - the catalytic core - and CF(0) - the membrane proton channel. CF(1) has five subunits: alpha(3), beta(3), gamma(1), delta(1), epsilon(1). CF(0) has three main subunits: a, b and c.</text>
</comment>
<keyword evidence="6 15" id="KW-0813">Transport</keyword>
<dbReference type="Pfam" id="PF02823">
    <property type="entry name" value="ATP-synt_DE_N"/>
    <property type="match status" value="1"/>
</dbReference>
<gene>
    <name evidence="15" type="primary">atpC</name>
    <name evidence="20" type="ORF">SAMN02583745_02062</name>
</gene>
<evidence type="ECO:0000256" key="13">
    <source>
        <dbReference type="ARBA" id="ARBA00030215"/>
    </source>
</evidence>
<dbReference type="GO" id="GO:0005886">
    <property type="term" value="C:plasma membrane"/>
    <property type="evidence" value="ECO:0007669"/>
    <property type="project" value="UniProtKB-SubCell"/>
</dbReference>
<evidence type="ECO:0000256" key="7">
    <source>
        <dbReference type="ARBA" id="ARBA00022475"/>
    </source>
</evidence>
<dbReference type="SUPFAM" id="SSF51344">
    <property type="entry name" value="Epsilon subunit of F1F0-ATP synthase N-terminal domain"/>
    <property type="match status" value="1"/>
</dbReference>
<keyword evidence="8 15" id="KW-0375">Hydrogen ion transport</keyword>
<dbReference type="STRING" id="1123402.SAMN02583745_02062"/>
<dbReference type="InterPro" id="IPR020547">
    <property type="entry name" value="ATP_synth_F1_esu_C"/>
</dbReference>
<keyword evidence="7 15" id="KW-1003">Cell membrane</keyword>
<evidence type="ECO:0000256" key="4">
    <source>
        <dbReference type="ARBA" id="ARBA00011648"/>
    </source>
</evidence>
<evidence type="ECO:0000256" key="9">
    <source>
        <dbReference type="ARBA" id="ARBA00023065"/>
    </source>
</evidence>
<dbReference type="PANTHER" id="PTHR13822:SF10">
    <property type="entry name" value="ATP SYNTHASE EPSILON CHAIN, CHLOROPLASTIC"/>
    <property type="match status" value="1"/>
</dbReference>
<dbReference type="CDD" id="cd12152">
    <property type="entry name" value="F1-ATPase_delta"/>
    <property type="match status" value="1"/>
</dbReference>
<evidence type="ECO:0000256" key="14">
    <source>
        <dbReference type="ARBA" id="ARBA00031795"/>
    </source>
</evidence>
<dbReference type="NCBIfam" id="NF001847">
    <property type="entry name" value="PRK00571.1-4"/>
    <property type="match status" value="1"/>
</dbReference>
<evidence type="ECO:0000256" key="2">
    <source>
        <dbReference type="ARBA" id="ARBA00004202"/>
    </source>
</evidence>
<feature type="domain" description="ATP synthase epsilon subunit C-terminal" evidence="18">
    <location>
        <begin position="88"/>
        <end position="133"/>
    </location>
</feature>
<evidence type="ECO:0000256" key="11">
    <source>
        <dbReference type="ARBA" id="ARBA00023196"/>
    </source>
</evidence>
<dbReference type="GO" id="GO:0046933">
    <property type="term" value="F:proton-transporting ATP synthase activity, rotational mechanism"/>
    <property type="evidence" value="ECO:0007669"/>
    <property type="project" value="UniProtKB-UniRule"/>
</dbReference>
<evidence type="ECO:0000256" key="6">
    <source>
        <dbReference type="ARBA" id="ARBA00022448"/>
    </source>
</evidence>
<dbReference type="SUPFAM" id="SSF46604">
    <property type="entry name" value="Epsilon subunit of F1F0-ATP synthase C-terminal domain"/>
    <property type="match status" value="1"/>
</dbReference>
<proteinExistence type="inferred from homology"/>
<reference evidence="21" key="1">
    <citation type="submission" date="2016-10" db="EMBL/GenBank/DDBJ databases">
        <authorList>
            <person name="Varghese N."/>
            <person name="Submissions S."/>
        </authorList>
    </citation>
    <scope>NUCLEOTIDE SEQUENCE [LARGE SCALE GENOMIC DNA]</scope>
    <source>
        <strain evidence="21">DSM 18579</strain>
    </source>
</reference>
<feature type="domain" description="ATP synthase F1 complex delta/epsilon subunit N-terminal" evidence="19">
    <location>
        <begin position="7"/>
        <end position="84"/>
    </location>
</feature>
<dbReference type="InterPro" id="IPR036771">
    <property type="entry name" value="ATPsynth_dsu/esu_N"/>
</dbReference>